<evidence type="ECO:0000256" key="1">
    <source>
        <dbReference type="SAM" id="SignalP"/>
    </source>
</evidence>
<keyword evidence="4" id="KW-1185">Reference proteome</keyword>
<evidence type="ECO:0000313" key="4">
    <source>
        <dbReference type="Proteomes" id="UP001057134"/>
    </source>
</evidence>
<feature type="domain" description="SLH" evidence="2">
    <location>
        <begin position="172"/>
        <end position="235"/>
    </location>
</feature>
<dbReference type="PANTHER" id="PTHR43308">
    <property type="entry name" value="OUTER MEMBRANE PROTEIN ALPHA-RELATED"/>
    <property type="match status" value="1"/>
</dbReference>
<organism evidence="3 4">
    <name type="scientific">Paenibacillus konkukensis</name>
    <dbReference type="NCBI Taxonomy" id="2020716"/>
    <lineage>
        <taxon>Bacteria</taxon>
        <taxon>Bacillati</taxon>
        <taxon>Bacillota</taxon>
        <taxon>Bacilli</taxon>
        <taxon>Bacillales</taxon>
        <taxon>Paenibacillaceae</taxon>
        <taxon>Paenibacillus</taxon>
    </lineage>
</organism>
<dbReference type="Pfam" id="PF00395">
    <property type="entry name" value="SLH"/>
    <property type="match status" value="2"/>
</dbReference>
<dbReference type="InterPro" id="IPR013783">
    <property type="entry name" value="Ig-like_fold"/>
</dbReference>
<keyword evidence="3" id="KW-0378">Hydrolase</keyword>
<keyword evidence="1" id="KW-0732">Signal</keyword>
<evidence type="ECO:0000313" key="3">
    <source>
        <dbReference type="EMBL" id="UQZ84254.1"/>
    </source>
</evidence>
<reference evidence="3" key="1">
    <citation type="submission" date="2018-02" db="EMBL/GenBank/DDBJ databases">
        <authorList>
            <person name="Kim S.-K."/>
            <person name="Jung H.-I."/>
            <person name="Lee S.-W."/>
        </authorList>
    </citation>
    <scope>NUCLEOTIDE SEQUENCE</scope>
    <source>
        <strain evidence="3">SK3146</strain>
    </source>
</reference>
<dbReference type="InterPro" id="IPR001119">
    <property type="entry name" value="SLH_dom"/>
</dbReference>
<dbReference type="EMBL" id="CP027059">
    <property type="protein sequence ID" value="UQZ84254.1"/>
    <property type="molecule type" value="Genomic_DNA"/>
</dbReference>
<dbReference type="Proteomes" id="UP001057134">
    <property type="component" value="Chromosome"/>
</dbReference>
<gene>
    <name evidence="3" type="primary">xynA1_14</name>
    <name evidence="3" type="ORF">SK3146_03487</name>
</gene>
<dbReference type="GO" id="GO:0031176">
    <property type="term" value="F:endo-1,4-beta-xylanase activity"/>
    <property type="evidence" value="ECO:0007669"/>
    <property type="project" value="UniProtKB-EC"/>
</dbReference>
<dbReference type="Pfam" id="PF09136">
    <property type="entry name" value="Glucodextran_B"/>
    <property type="match status" value="6"/>
</dbReference>
<dbReference type="InterPro" id="IPR036322">
    <property type="entry name" value="WD40_repeat_dom_sf"/>
</dbReference>
<dbReference type="PROSITE" id="PS51272">
    <property type="entry name" value="SLH"/>
    <property type="match status" value="3"/>
</dbReference>
<feature type="domain" description="SLH" evidence="2">
    <location>
        <begin position="41"/>
        <end position="104"/>
    </location>
</feature>
<dbReference type="Gene3D" id="2.60.40.10">
    <property type="entry name" value="Immunoglobulins"/>
    <property type="match status" value="6"/>
</dbReference>
<feature type="signal peptide" evidence="1">
    <location>
        <begin position="1"/>
        <end position="28"/>
    </location>
</feature>
<dbReference type="InterPro" id="IPR051465">
    <property type="entry name" value="Cell_Envelope_Struct_Comp"/>
</dbReference>
<accession>A0ABY4RS63</accession>
<dbReference type="RefSeq" id="WP_249860035.1">
    <property type="nucleotide sequence ID" value="NZ_CP027059.1"/>
</dbReference>
<sequence length="827" mass="87745">MRSKRKFNSISCLLLGVLLLFCATPVTYADNISQIIGDNNTVVFVDVTDDYAWAKDAINYFSKQGIVSGVGDGKFAPEEMVTREQFTKMLVLTFNAPLTNPSEPTFSDVPKEKWSYPYIEVSKDFLTGFVNPFGGKMTFHPEEAATREDIAVALIRMMGLTDKDVDNPNYAQYAFKDAGEITPGLLKYVSAAAERGLINGFGDGTFRPTKSITRAECVVLLNRATKQAVSTASEELEVSASIITGENPAEVTLSIKAEEGTKVTVDGQAVRMDKMGGGYVGGMSLYTFKEEGTKTFKIEAVKGAKKKSWEEVANYQIGAPVLTITQSPSSSELSTATIKGTVKDSNDSSPVVTINGQDVSVYGGQFEKSVNLTEGENKFTIVATNNLGKSTTVEKTINFGVGAPVLTITQSPSSSELSTATIKGTVKDSNDSSPVVTINGQDVSVYGGQFEKSVKLVEGGNKFTIVATNNLGKSTTVEKTINFGVGAPVLTITQSPSSSELSTATIKGTVKDSNDSSPVVTINGQDVSVYGGQFEKSVKLVEGENKFTIVATNNLGKSTTVEKTINFGVGAPVLTITQSPSSSELSTATIKGTVKDNNDSSPVVTINGQDVSVYGGQFEKSVKLVEGENKFTIVATNNLGKSTTVEKTISFNVGAPVLTITQSPSSSELGTATIKGNVKDSNDSSPVVTINGENVSVYGGQFEKSVSLVEGENKFTIVATNKLGKSATVEKTINFTVSAPEITLTNSPEATNQKSISLQGYVKSNDSKVKLYINDQEVSISGGSFSKNVSLTEGDNSFEIRAVNSYGKSTSVVKTVKYTESASSAIK</sequence>
<name>A0ABY4RS63_9BACL</name>
<evidence type="ECO:0000259" key="2">
    <source>
        <dbReference type="PROSITE" id="PS51272"/>
    </source>
</evidence>
<reference evidence="3" key="2">
    <citation type="journal article" date="2021" name="J Anim Sci Technol">
        <title>Complete genome sequence of Paenibacillus konkukensis sp. nov. SK3146 as a potential probiotic strain.</title>
        <authorList>
            <person name="Jung H.I."/>
            <person name="Park S."/>
            <person name="Niu K.M."/>
            <person name="Lee S.W."/>
            <person name="Kothari D."/>
            <person name="Yi K.J."/>
            <person name="Kim S.K."/>
        </authorList>
    </citation>
    <scope>NUCLEOTIDE SEQUENCE</scope>
    <source>
        <strain evidence="3">SK3146</strain>
    </source>
</reference>
<proteinExistence type="predicted"/>
<dbReference type="EC" id="3.2.1.8" evidence="3"/>
<protein>
    <submittedName>
        <fullName evidence="3">Endo-1,4-beta-xylanase A</fullName>
        <ecNumber evidence="3">3.2.1.8</ecNumber>
    </submittedName>
</protein>
<feature type="chain" id="PRO_5047390227" evidence="1">
    <location>
        <begin position="29"/>
        <end position="827"/>
    </location>
</feature>
<keyword evidence="3" id="KW-0326">Glycosidase</keyword>
<feature type="domain" description="SLH" evidence="2">
    <location>
        <begin position="105"/>
        <end position="168"/>
    </location>
</feature>
<dbReference type="SUPFAM" id="SSF50978">
    <property type="entry name" value="WD40 repeat-like"/>
    <property type="match status" value="1"/>
</dbReference>